<evidence type="ECO:0000313" key="2">
    <source>
        <dbReference type="Proteomes" id="UP000481621"/>
    </source>
</evidence>
<name>A0A6B3TMN5_9BACI</name>
<protein>
    <submittedName>
        <fullName evidence="1">Uncharacterized protein</fullName>
    </submittedName>
</protein>
<dbReference type="RefSeq" id="WP_158332812.1">
    <property type="nucleotide sequence ID" value="NZ_JAAIUV010000005.1"/>
</dbReference>
<accession>A0A6B3TMN5</accession>
<dbReference type="EMBL" id="JAAIUV010000005">
    <property type="protein sequence ID" value="NEX78205.1"/>
    <property type="molecule type" value="Genomic_DNA"/>
</dbReference>
<gene>
    <name evidence="1" type="ORF">G4Z05_04775</name>
</gene>
<reference evidence="1" key="1">
    <citation type="submission" date="2020-02" db="EMBL/GenBank/DDBJ databases">
        <title>Bacillus sedimentmangrovi sp. nov., isolated from sediment of the mangrove ecosystem.</title>
        <authorList>
            <person name="Liu G."/>
        </authorList>
    </citation>
    <scope>NUCLEOTIDE SEQUENCE [LARGE SCALE GENOMIC DNA]</scope>
    <source>
        <strain evidence="1">SgZ-7</strain>
    </source>
</reference>
<evidence type="ECO:0000313" key="1">
    <source>
        <dbReference type="EMBL" id="NEX78205.1"/>
    </source>
</evidence>
<proteinExistence type="predicted"/>
<sequence length="50" mass="6037">MEELLESLIKMVGRANQKVDCLQVRVRQLERFISENHLEVRERSPFQMYS</sequence>
<organism evidence="1 2">
    <name type="scientific">Neobacillus thermocopriae</name>
    <dbReference type="NCBI Taxonomy" id="1215031"/>
    <lineage>
        <taxon>Bacteria</taxon>
        <taxon>Bacillati</taxon>
        <taxon>Bacillota</taxon>
        <taxon>Bacilli</taxon>
        <taxon>Bacillales</taxon>
        <taxon>Bacillaceae</taxon>
        <taxon>Neobacillus</taxon>
    </lineage>
</organism>
<keyword evidence="2" id="KW-1185">Reference proteome</keyword>
<comment type="caution">
    <text evidence="1">The sequence shown here is derived from an EMBL/GenBank/DDBJ whole genome shotgun (WGS) entry which is preliminary data.</text>
</comment>
<dbReference type="AlphaFoldDB" id="A0A6B3TMN5"/>
<dbReference type="Proteomes" id="UP000481621">
    <property type="component" value="Unassembled WGS sequence"/>
</dbReference>